<feature type="transmembrane region" description="Helical" evidence="6">
    <location>
        <begin position="78"/>
        <end position="95"/>
    </location>
</feature>
<keyword evidence="5 6" id="KW-0472">Membrane</keyword>
<name>A0ABT1INB0_9PSEU</name>
<keyword evidence="9" id="KW-1185">Reference proteome</keyword>
<keyword evidence="4 6" id="KW-1133">Transmembrane helix</keyword>
<proteinExistence type="predicted"/>
<evidence type="ECO:0000256" key="5">
    <source>
        <dbReference type="ARBA" id="ARBA00023136"/>
    </source>
</evidence>
<feature type="transmembrane region" description="Helical" evidence="6">
    <location>
        <begin position="243"/>
        <end position="262"/>
    </location>
</feature>
<dbReference type="SUPFAM" id="SSF103473">
    <property type="entry name" value="MFS general substrate transporter"/>
    <property type="match status" value="1"/>
</dbReference>
<organism evidence="8 9">
    <name type="scientific">Actinokineospora diospyrosa</name>
    <dbReference type="NCBI Taxonomy" id="103728"/>
    <lineage>
        <taxon>Bacteria</taxon>
        <taxon>Bacillati</taxon>
        <taxon>Actinomycetota</taxon>
        <taxon>Actinomycetes</taxon>
        <taxon>Pseudonocardiales</taxon>
        <taxon>Pseudonocardiaceae</taxon>
        <taxon>Actinokineospora</taxon>
    </lineage>
</organism>
<gene>
    <name evidence="8" type="ORF">LV75_006483</name>
</gene>
<keyword evidence="2" id="KW-1003">Cell membrane</keyword>
<dbReference type="InterPro" id="IPR020846">
    <property type="entry name" value="MFS_dom"/>
</dbReference>
<dbReference type="PROSITE" id="PS50850">
    <property type="entry name" value="MFS"/>
    <property type="match status" value="1"/>
</dbReference>
<dbReference type="InterPro" id="IPR011701">
    <property type="entry name" value="MFS"/>
</dbReference>
<dbReference type="PANTHER" id="PTHR23513">
    <property type="entry name" value="INTEGRAL MEMBRANE EFFLUX PROTEIN-RELATED"/>
    <property type="match status" value="1"/>
</dbReference>
<sequence length="390" mass="41124">MITYREVFAVREFRVLFVARLFTIIGVVLDSLALGTVMYAETRSPLLTAVSLFGGPLVQLVTARYLLASSDLFRPRTAMVVTAVIGTATAALQMLPGLSWWMRFVILAAGYIAAGATSGTVVALLSDIVPKAAFVLARATMNITVGGMQILGYAVGSVLLAAAGPTWLFGVAAVVSAVAAVWARVGLSDRPARATGNVVHRSKVVNRELLGSPVLRPLYLMMWVPNGLIVGCEAMFIPYAGHHAGYLFAAGAIGMLAGDIILGRFIPQAPRDRLVIPLRLLLAVPFLAFPLSPSTPIAVTLIAVSAFGYAAALPLQDRLLEHTRDDVRGQAFGLSTTGLMVGQALGALLAGAMAEFFPGSHAVEWTIATMAILSLATTALLRPSLRRSAV</sequence>
<keyword evidence="3 6" id="KW-0812">Transmembrane</keyword>
<comment type="subcellular location">
    <subcellularLocation>
        <location evidence="1">Cell membrane</location>
        <topology evidence="1">Multi-pass membrane protein</topology>
    </subcellularLocation>
</comment>
<evidence type="ECO:0000313" key="9">
    <source>
        <dbReference type="Proteomes" id="UP001205185"/>
    </source>
</evidence>
<dbReference type="Gene3D" id="1.20.1250.20">
    <property type="entry name" value="MFS general substrate transporter like domains"/>
    <property type="match status" value="1"/>
</dbReference>
<dbReference type="InterPro" id="IPR036259">
    <property type="entry name" value="MFS_trans_sf"/>
</dbReference>
<feature type="transmembrane region" description="Helical" evidence="6">
    <location>
        <begin position="101"/>
        <end position="125"/>
    </location>
</feature>
<evidence type="ECO:0000313" key="8">
    <source>
        <dbReference type="EMBL" id="MCP2273951.1"/>
    </source>
</evidence>
<dbReference type="PANTHER" id="PTHR23513:SF11">
    <property type="entry name" value="STAPHYLOFERRIN A TRANSPORTER"/>
    <property type="match status" value="1"/>
</dbReference>
<feature type="transmembrane region" description="Helical" evidence="6">
    <location>
        <begin position="327"/>
        <end position="350"/>
    </location>
</feature>
<evidence type="ECO:0000256" key="1">
    <source>
        <dbReference type="ARBA" id="ARBA00004651"/>
    </source>
</evidence>
<dbReference type="EMBL" id="JAMTCO010000019">
    <property type="protein sequence ID" value="MCP2273951.1"/>
    <property type="molecule type" value="Genomic_DNA"/>
</dbReference>
<evidence type="ECO:0000259" key="7">
    <source>
        <dbReference type="PROSITE" id="PS50850"/>
    </source>
</evidence>
<dbReference type="CDD" id="cd06173">
    <property type="entry name" value="MFS_MefA_like"/>
    <property type="match status" value="1"/>
</dbReference>
<dbReference type="Pfam" id="PF07690">
    <property type="entry name" value="MFS_1"/>
    <property type="match status" value="2"/>
</dbReference>
<evidence type="ECO:0000256" key="3">
    <source>
        <dbReference type="ARBA" id="ARBA00022692"/>
    </source>
</evidence>
<feature type="transmembrane region" description="Helical" evidence="6">
    <location>
        <begin position="297"/>
        <end position="315"/>
    </location>
</feature>
<feature type="domain" description="Major facilitator superfamily (MFS) profile" evidence="7">
    <location>
        <begin position="158"/>
        <end position="390"/>
    </location>
</feature>
<evidence type="ECO:0000256" key="6">
    <source>
        <dbReference type="SAM" id="Phobius"/>
    </source>
</evidence>
<comment type="caution">
    <text evidence="8">The sequence shown here is derived from an EMBL/GenBank/DDBJ whole genome shotgun (WGS) entry which is preliminary data.</text>
</comment>
<protein>
    <submittedName>
        <fullName evidence="8">Arabinose efflux permease, MFS family</fullName>
    </submittedName>
</protein>
<feature type="transmembrane region" description="Helical" evidence="6">
    <location>
        <begin position="167"/>
        <end position="187"/>
    </location>
</feature>
<feature type="transmembrane region" description="Helical" evidence="6">
    <location>
        <begin position="46"/>
        <end position="66"/>
    </location>
</feature>
<evidence type="ECO:0000256" key="4">
    <source>
        <dbReference type="ARBA" id="ARBA00022989"/>
    </source>
</evidence>
<dbReference type="RefSeq" id="WP_253891139.1">
    <property type="nucleotide sequence ID" value="NZ_BAAAVB010000010.1"/>
</dbReference>
<reference evidence="8 9" key="1">
    <citation type="submission" date="2022-06" db="EMBL/GenBank/DDBJ databases">
        <title>Genomic Encyclopedia of Archaeal and Bacterial Type Strains, Phase II (KMG-II): from individual species to whole genera.</title>
        <authorList>
            <person name="Goeker M."/>
        </authorList>
    </citation>
    <scope>NUCLEOTIDE SEQUENCE [LARGE SCALE GENOMIC DNA]</scope>
    <source>
        <strain evidence="8 9">DSM 44255</strain>
    </source>
</reference>
<dbReference type="Proteomes" id="UP001205185">
    <property type="component" value="Unassembled WGS sequence"/>
</dbReference>
<evidence type="ECO:0000256" key="2">
    <source>
        <dbReference type="ARBA" id="ARBA00022475"/>
    </source>
</evidence>
<feature type="transmembrane region" description="Helical" evidence="6">
    <location>
        <begin position="132"/>
        <end position="155"/>
    </location>
</feature>
<feature type="transmembrane region" description="Helical" evidence="6">
    <location>
        <begin position="21"/>
        <end position="40"/>
    </location>
</feature>
<feature type="transmembrane region" description="Helical" evidence="6">
    <location>
        <begin position="362"/>
        <end position="381"/>
    </location>
</feature>
<accession>A0ABT1INB0</accession>